<dbReference type="SUPFAM" id="SSF48208">
    <property type="entry name" value="Six-hairpin glycosidases"/>
    <property type="match status" value="1"/>
</dbReference>
<dbReference type="PANTHER" id="PTHR10569">
    <property type="entry name" value="GLYCOGEN DEBRANCHING ENZYME"/>
    <property type="match status" value="1"/>
</dbReference>
<feature type="chain" id="PRO_5005514884" evidence="2">
    <location>
        <begin position="28"/>
        <end position="865"/>
    </location>
</feature>
<dbReference type="EMBL" id="DF970162">
    <property type="protein sequence ID" value="GAP65570.1"/>
    <property type="molecule type" value="Genomic_DNA"/>
</dbReference>
<dbReference type="InterPro" id="IPR032790">
    <property type="entry name" value="GDE_C"/>
</dbReference>
<dbReference type="GO" id="GO:0004134">
    <property type="term" value="F:4-alpha-glucanotransferase activity"/>
    <property type="evidence" value="ECO:0007669"/>
    <property type="project" value="InterPro"/>
</dbReference>
<gene>
    <name evidence="4" type="ORF">MBSD_n0860</name>
</gene>
<dbReference type="Proteomes" id="UP000253740">
    <property type="component" value="Unassembled WGS sequence"/>
</dbReference>
<dbReference type="AlphaFoldDB" id="A0A0K8QKV1"/>
<feature type="domain" description="Glycogen debranching enzyme C-terminal" evidence="3">
    <location>
        <begin position="349"/>
        <end position="709"/>
    </location>
</feature>
<dbReference type="GO" id="GO:0005980">
    <property type="term" value="P:glycogen catabolic process"/>
    <property type="evidence" value="ECO:0007669"/>
    <property type="project" value="InterPro"/>
</dbReference>
<feature type="region of interest" description="Disordered" evidence="1">
    <location>
        <begin position="209"/>
        <end position="260"/>
    </location>
</feature>
<proteinExistence type="predicted"/>
<accession>A0A0K8QKV1</accession>
<sequence length="865" mass="93024">MGGIRGGKIIGGALALALVLPAPATDAAPLDAPPDAATLFDFMAIRIPAGERAQFVATDNLDGYYEGYTAAYRGGVGYRIGDVSLLADRASFVDGRLLDRTRAQSATIEPWGDRADYAGAHEALMLHAHRHALSLRVESARAATLAVLPLWNRRADDVTLTMRDGIALIAPRAGHADATPLPFVAVSADAPFRVRLLPAGAVAATAVFSPAPPRGAGRREGVPSAGRPSRSGEEARAARVPLALSSSRGGEGKALDAEAATPTRAPALTLASGTLAPLIESAAPVSQFTVHLAFAASAGAAIAAARALAAQDGWRAELDARRAVLTRAWLHTPDDAYNRALLWAEASAQSFVVDEFGAGIWAGLPWFRDNWGRDTFIALPGTLLVEGRFAEARAVLDAFASRQKHGDPADPDEGRIPNRVARDGVIYNTVDGTPWMIRAGDLYLRYSGDATYVAPLRTLIRRYVDGALRHHVDADGLLTHGDADTWMDARIAGRQAWSPRGNRAVEVQALWYTVLEIGAALARRDGDTAEAQRYAALARRARDAFLRRFWDGTTMADHLRVDGTRDTRLRPNALLLASIPFTPFVPATIQADVLRRTVSALLFPYGIASLDPADPYFHPRHQDPAHYHKDAAYHNGTVWGWNAGFTVTALAAFGQQQLAWALSRNLADQILHLGTRGSMSELLDALPDAHGDPVPSGTYAQAWSVAEFARNAYQDYLGFRPDLLDGTLAFVPALPRAWTHVAARLPYGRDEALDLVVDRNGEAWRWRFAPLPATPRRVTLDLLAADGSRRRVAFALAGAARTLRWDGRRATLDGRPLAGVEVQPGVAARLGTLHFAAPPAFVPDRFPVLRGKDVLATAIQRGQGP</sequence>
<dbReference type="RefSeq" id="WP_062535440.1">
    <property type="nucleotide sequence ID" value="NZ_DF970162.1"/>
</dbReference>
<feature type="signal peptide" evidence="2">
    <location>
        <begin position="1"/>
        <end position="27"/>
    </location>
</feature>
<organism evidence="4">
    <name type="scientific">Mizugakiibacter sediminis</name>
    <dbReference type="NCBI Taxonomy" id="1475481"/>
    <lineage>
        <taxon>Bacteria</taxon>
        <taxon>Pseudomonadati</taxon>
        <taxon>Pseudomonadota</taxon>
        <taxon>Gammaproteobacteria</taxon>
        <taxon>Lysobacterales</taxon>
        <taxon>Rhodanobacteraceae</taxon>
        <taxon>Mizugakiibacter</taxon>
    </lineage>
</organism>
<keyword evidence="5" id="KW-1185">Reference proteome</keyword>
<name>A0A0K8QKV1_9GAMM</name>
<dbReference type="OrthoDB" id="9759959at2"/>
<reference evidence="4" key="1">
    <citation type="submission" date="2015-08" db="EMBL/GenBank/DDBJ databases">
        <title>Complete DNA Sequence of Pseudomonas syringae pv. actinidiae, the Causal Agent of Kiwifruit Canker Disease.</title>
        <authorList>
            <person name="Rikkerink E.H.A."/>
            <person name="Fineran P.C."/>
        </authorList>
    </citation>
    <scope>NUCLEOTIDE SEQUENCE</scope>
    <source>
        <strain evidence="4">SkMP5</strain>
    </source>
</reference>
<protein>
    <submittedName>
        <fullName evidence="4">Hypothetical glycogen debranching enzyme</fullName>
    </submittedName>
</protein>
<dbReference type="Gene3D" id="1.50.10.10">
    <property type="match status" value="1"/>
</dbReference>
<dbReference type="STRING" id="1475481.GCA_000953855_00872"/>
<keyword evidence="2" id="KW-0732">Signal</keyword>
<dbReference type="InterPro" id="IPR010401">
    <property type="entry name" value="AGL/Gdb1"/>
</dbReference>
<evidence type="ECO:0000313" key="5">
    <source>
        <dbReference type="Proteomes" id="UP000253740"/>
    </source>
</evidence>
<dbReference type="PANTHER" id="PTHR10569:SF2">
    <property type="entry name" value="GLYCOGEN DEBRANCHING ENZYME"/>
    <property type="match status" value="1"/>
</dbReference>
<evidence type="ECO:0000256" key="2">
    <source>
        <dbReference type="SAM" id="SignalP"/>
    </source>
</evidence>
<dbReference type="GO" id="GO:0004135">
    <property type="term" value="F:amylo-alpha-1,6-glucosidase activity"/>
    <property type="evidence" value="ECO:0007669"/>
    <property type="project" value="InterPro"/>
</dbReference>
<evidence type="ECO:0000256" key="1">
    <source>
        <dbReference type="SAM" id="MobiDB-lite"/>
    </source>
</evidence>
<evidence type="ECO:0000313" key="4">
    <source>
        <dbReference type="EMBL" id="GAP65570.1"/>
    </source>
</evidence>
<dbReference type="InterPro" id="IPR012341">
    <property type="entry name" value="6hp_glycosidase-like_sf"/>
</dbReference>
<evidence type="ECO:0000259" key="3">
    <source>
        <dbReference type="Pfam" id="PF06202"/>
    </source>
</evidence>
<dbReference type="Pfam" id="PF06202">
    <property type="entry name" value="GDE_C"/>
    <property type="match status" value="1"/>
</dbReference>
<dbReference type="InterPro" id="IPR008928">
    <property type="entry name" value="6-hairpin_glycosidase_sf"/>
</dbReference>